<evidence type="ECO:0000313" key="1">
    <source>
        <dbReference type="EMBL" id="JAD52273.1"/>
    </source>
</evidence>
<dbReference type="EMBL" id="GBRH01245622">
    <property type="protein sequence ID" value="JAD52273.1"/>
    <property type="molecule type" value="Transcribed_RNA"/>
</dbReference>
<protein>
    <submittedName>
        <fullName evidence="1">Uncharacterized protein</fullName>
    </submittedName>
</protein>
<sequence>MDRLFLLNSSVAGILNLHVLVSSMSCQLSGSFSATVTLRICNQLSPSILWFRL</sequence>
<accession>A0A0A9AQX0</accession>
<dbReference type="AlphaFoldDB" id="A0A0A9AQX0"/>
<reference evidence="1" key="1">
    <citation type="submission" date="2014-09" db="EMBL/GenBank/DDBJ databases">
        <authorList>
            <person name="Magalhaes I.L.F."/>
            <person name="Oliveira U."/>
            <person name="Santos F.R."/>
            <person name="Vidigal T.H.D.A."/>
            <person name="Brescovit A.D."/>
            <person name="Santos A.J."/>
        </authorList>
    </citation>
    <scope>NUCLEOTIDE SEQUENCE</scope>
    <source>
        <tissue evidence="1">Shoot tissue taken approximately 20 cm above the soil surface</tissue>
    </source>
</reference>
<name>A0A0A9AQX0_ARUDO</name>
<proteinExistence type="predicted"/>
<organism evidence="1">
    <name type="scientific">Arundo donax</name>
    <name type="common">Giant reed</name>
    <name type="synonym">Donax arundinaceus</name>
    <dbReference type="NCBI Taxonomy" id="35708"/>
    <lineage>
        <taxon>Eukaryota</taxon>
        <taxon>Viridiplantae</taxon>
        <taxon>Streptophyta</taxon>
        <taxon>Embryophyta</taxon>
        <taxon>Tracheophyta</taxon>
        <taxon>Spermatophyta</taxon>
        <taxon>Magnoliopsida</taxon>
        <taxon>Liliopsida</taxon>
        <taxon>Poales</taxon>
        <taxon>Poaceae</taxon>
        <taxon>PACMAD clade</taxon>
        <taxon>Arundinoideae</taxon>
        <taxon>Arundineae</taxon>
        <taxon>Arundo</taxon>
    </lineage>
</organism>
<reference evidence="1" key="2">
    <citation type="journal article" date="2015" name="Data Brief">
        <title>Shoot transcriptome of the giant reed, Arundo donax.</title>
        <authorList>
            <person name="Barrero R.A."/>
            <person name="Guerrero F.D."/>
            <person name="Moolhuijzen P."/>
            <person name="Goolsby J.A."/>
            <person name="Tidwell J."/>
            <person name="Bellgard S.E."/>
            <person name="Bellgard M.I."/>
        </authorList>
    </citation>
    <scope>NUCLEOTIDE SEQUENCE</scope>
    <source>
        <tissue evidence="1">Shoot tissue taken approximately 20 cm above the soil surface</tissue>
    </source>
</reference>
<dbReference type="PROSITE" id="PS51257">
    <property type="entry name" value="PROKAR_LIPOPROTEIN"/>
    <property type="match status" value="1"/>
</dbReference>